<keyword evidence="2" id="KW-1185">Reference proteome</keyword>
<gene>
    <name evidence="1" type="ORF">FGO68_gene9228</name>
</gene>
<protein>
    <submittedName>
        <fullName evidence="1">Uncharacterized protein</fullName>
    </submittedName>
</protein>
<name>A0A8J8NFR6_HALGN</name>
<dbReference type="Proteomes" id="UP000785679">
    <property type="component" value="Unassembled WGS sequence"/>
</dbReference>
<reference evidence="1" key="1">
    <citation type="submission" date="2019-06" db="EMBL/GenBank/DDBJ databases">
        <authorList>
            <person name="Zheng W."/>
        </authorList>
    </citation>
    <scope>NUCLEOTIDE SEQUENCE</scope>
    <source>
        <strain evidence="1">QDHG01</strain>
    </source>
</reference>
<evidence type="ECO:0000313" key="2">
    <source>
        <dbReference type="Proteomes" id="UP000785679"/>
    </source>
</evidence>
<comment type="caution">
    <text evidence="1">The sequence shown here is derived from an EMBL/GenBank/DDBJ whole genome shotgun (WGS) entry which is preliminary data.</text>
</comment>
<organism evidence="1 2">
    <name type="scientific">Halteria grandinella</name>
    <dbReference type="NCBI Taxonomy" id="5974"/>
    <lineage>
        <taxon>Eukaryota</taxon>
        <taxon>Sar</taxon>
        <taxon>Alveolata</taxon>
        <taxon>Ciliophora</taxon>
        <taxon>Intramacronucleata</taxon>
        <taxon>Spirotrichea</taxon>
        <taxon>Stichotrichia</taxon>
        <taxon>Sporadotrichida</taxon>
        <taxon>Halteriidae</taxon>
        <taxon>Halteria</taxon>
    </lineage>
</organism>
<evidence type="ECO:0000313" key="1">
    <source>
        <dbReference type="EMBL" id="TNV74452.1"/>
    </source>
</evidence>
<accession>A0A8J8NFR6</accession>
<proteinExistence type="predicted"/>
<dbReference type="AlphaFoldDB" id="A0A8J8NFR6"/>
<dbReference type="EMBL" id="RRYP01016975">
    <property type="protein sequence ID" value="TNV74452.1"/>
    <property type="molecule type" value="Genomic_DNA"/>
</dbReference>
<sequence>MSVRIYSGLRGRSCQQRQDSSQILRFYGNPLISKRWNRIGQMLKGLRIGFASGSYTLRLCSSVVCSIQASYCCIRPGIALETRGKGLWSSSQPSLVSVSYTLLVLEQYSALGDLICSHLSSMGVIGIQKVSIEYQSCKCSHYGIGVSGSLI</sequence>